<dbReference type="AlphaFoldDB" id="A0AAV8PZ53"/>
<organism evidence="2 3">
    <name type="scientific">Ensete ventricosum</name>
    <name type="common">Abyssinian banana</name>
    <name type="synonym">Musa ensete</name>
    <dbReference type="NCBI Taxonomy" id="4639"/>
    <lineage>
        <taxon>Eukaryota</taxon>
        <taxon>Viridiplantae</taxon>
        <taxon>Streptophyta</taxon>
        <taxon>Embryophyta</taxon>
        <taxon>Tracheophyta</taxon>
        <taxon>Spermatophyta</taxon>
        <taxon>Magnoliopsida</taxon>
        <taxon>Liliopsida</taxon>
        <taxon>Zingiberales</taxon>
        <taxon>Musaceae</taxon>
        <taxon>Ensete</taxon>
    </lineage>
</organism>
<sequence length="67" mass="7923">MSPTRYTARRRLYGIANPIKKPYLLSSNNDRRKEKREEGDRSGPFLPRHFISVLLWFLVESHQAPPQ</sequence>
<comment type="caution">
    <text evidence="2">The sequence shown here is derived from an EMBL/GenBank/DDBJ whole genome shotgun (WGS) entry which is preliminary data.</text>
</comment>
<reference evidence="2 3" key="1">
    <citation type="submission" date="2022-12" db="EMBL/GenBank/DDBJ databases">
        <title>Chromosome-scale assembly of the Ensete ventricosum genome.</title>
        <authorList>
            <person name="Dussert Y."/>
            <person name="Stocks J."/>
            <person name="Wendawek A."/>
            <person name="Woldeyes F."/>
            <person name="Nichols R.A."/>
            <person name="Borrell J.S."/>
        </authorList>
    </citation>
    <scope>NUCLEOTIDE SEQUENCE [LARGE SCALE GENOMIC DNA]</scope>
    <source>
        <strain evidence="3">cv. Maze</strain>
        <tissue evidence="2">Seeds</tissue>
    </source>
</reference>
<dbReference type="EMBL" id="JAQQAF010000009">
    <property type="protein sequence ID" value="KAJ8460822.1"/>
    <property type="molecule type" value="Genomic_DNA"/>
</dbReference>
<feature type="compositionally biased region" description="Basic and acidic residues" evidence="1">
    <location>
        <begin position="29"/>
        <end position="41"/>
    </location>
</feature>
<feature type="region of interest" description="Disordered" evidence="1">
    <location>
        <begin position="22"/>
        <end position="45"/>
    </location>
</feature>
<keyword evidence="3" id="KW-1185">Reference proteome</keyword>
<proteinExistence type="predicted"/>
<dbReference type="Proteomes" id="UP001222027">
    <property type="component" value="Unassembled WGS sequence"/>
</dbReference>
<protein>
    <submittedName>
        <fullName evidence="2">Uncharacterized protein</fullName>
    </submittedName>
</protein>
<name>A0AAV8PZ53_ENSVE</name>
<evidence type="ECO:0000313" key="2">
    <source>
        <dbReference type="EMBL" id="KAJ8460822.1"/>
    </source>
</evidence>
<accession>A0AAV8PZ53</accession>
<evidence type="ECO:0000256" key="1">
    <source>
        <dbReference type="SAM" id="MobiDB-lite"/>
    </source>
</evidence>
<gene>
    <name evidence="2" type="ORF">OPV22_033748</name>
</gene>
<evidence type="ECO:0000313" key="3">
    <source>
        <dbReference type="Proteomes" id="UP001222027"/>
    </source>
</evidence>